<protein>
    <recommendedName>
        <fullName evidence="3">Restriction endonuclease</fullName>
    </recommendedName>
</protein>
<accession>A0A4U6DDV7</accession>
<sequence length="381" mass="44086">MELFDRKDRENLNYAKNRHSTYRFYDGSAKEEFVRVRERMNDWFSYYPSDHQGQLKSDFKAQFDSAYFELFIHELFLKQGFNMKPHVSLDASTKTPDFLAVKEGLEIYIEAKVATDLTEAEVALRNRQDILLDSINEIPCKDFWLSINRLEFKTSRNPKTATIKAHIRDSFQDLRDELKGFEGSQNNPDFIRDYFYSDDCLDLEYALYPSTVEPEPLIVSQPPVAFWGGSDESIRKAVSNKARRYGLLDKPFIICINAISYKYTTARDAFNAIFGNHWVTEDGIEVIHHSDVNGIFNNTTPKFTTVSAVFITRTSPHNAHCTEHWLLENPSARNPIDFSHLDLSYYKLVDNKIVEIKKTGVPQILFGNNLPTEIAIENETL</sequence>
<evidence type="ECO:0000313" key="2">
    <source>
        <dbReference type="Proteomes" id="UP000304900"/>
    </source>
</evidence>
<gene>
    <name evidence="1" type="ORF">FDK13_07460</name>
</gene>
<comment type="caution">
    <text evidence="1">The sequence shown here is derived from an EMBL/GenBank/DDBJ whole genome shotgun (WGS) entry which is preliminary data.</text>
</comment>
<dbReference type="Proteomes" id="UP000304900">
    <property type="component" value="Unassembled WGS sequence"/>
</dbReference>
<evidence type="ECO:0000313" key="1">
    <source>
        <dbReference type="EMBL" id="TKT92644.1"/>
    </source>
</evidence>
<name>A0A4U6DDV7_9BACT</name>
<evidence type="ECO:0008006" key="3">
    <source>
        <dbReference type="Google" id="ProtNLM"/>
    </source>
</evidence>
<proteinExistence type="predicted"/>
<dbReference type="AlphaFoldDB" id="A0A4U6DDV7"/>
<organism evidence="1 2">
    <name type="scientific">Dyadobacter frigoris</name>
    <dbReference type="NCBI Taxonomy" id="2576211"/>
    <lineage>
        <taxon>Bacteria</taxon>
        <taxon>Pseudomonadati</taxon>
        <taxon>Bacteroidota</taxon>
        <taxon>Cytophagia</taxon>
        <taxon>Cytophagales</taxon>
        <taxon>Spirosomataceae</taxon>
        <taxon>Dyadobacter</taxon>
    </lineage>
</organism>
<dbReference type="EMBL" id="SZVO01000003">
    <property type="protein sequence ID" value="TKT92644.1"/>
    <property type="molecule type" value="Genomic_DNA"/>
</dbReference>
<dbReference type="RefSeq" id="WP_137339372.1">
    <property type="nucleotide sequence ID" value="NZ_SZVO01000003.1"/>
</dbReference>
<keyword evidence="2" id="KW-1185">Reference proteome</keyword>
<reference evidence="1 2" key="1">
    <citation type="submission" date="2019-05" db="EMBL/GenBank/DDBJ databases">
        <title>Dyadobacter AR-3-8 sp. nov., isolated from arctic soil.</title>
        <authorList>
            <person name="Chaudhary D.K."/>
        </authorList>
    </citation>
    <scope>NUCLEOTIDE SEQUENCE [LARGE SCALE GENOMIC DNA]</scope>
    <source>
        <strain evidence="1 2">AR-3-8</strain>
    </source>
</reference>
<dbReference type="OrthoDB" id="1097812at2"/>